<keyword evidence="3" id="KW-1185">Reference proteome</keyword>
<dbReference type="Proteomes" id="UP000461443">
    <property type="component" value="Unassembled WGS sequence"/>
</dbReference>
<organism evidence="2 3">
    <name type="scientific">Acerihabitans arboris</name>
    <dbReference type="NCBI Taxonomy" id="2691583"/>
    <lineage>
        <taxon>Bacteria</taxon>
        <taxon>Pseudomonadati</taxon>
        <taxon>Pseudomonadota</taxon>
        <taxon>Gammaproteobacteria</taxon>
        <taxon>Enterobacterales</taxon>
        <taxon>Pectobacteriaceae</taxon>
        <taxon>Acerihabitans</taxon>
    </lineage>
</organism>
<sequence>MKGIIHKSDDLIFSQEAQHANVINWLIIRYHGWSSRTAIEFALITLINNKITWSLFNSFFIAITISCVAYITSRFSREAIISSVVFLLVLIFTLKKDVLKDGVIWMTGSFNYLWPVALSLFGFALIKALPLVKNTMPLYIAAFVFFFLSSFSEQVVAVNLILLTTLAFIYTGNIRKISICSLIATILVFVYIITCPGNKARLFLEIPRWNPDFVNTTIFDKVILGINMSFDQIFSIQPLAWVILYASLMVCSMLKFAKITSAIMLSIILLIMALNRFSDLTHDYTAVLHFNSDSVSGAISIVRAVVVLAMAALTIFILFMSLRNNKEKYVAVFYYISSFAGTVMLGLSPTIYASSDRIFFVSSVMVSVLAAYFATQAINRHIEVTR</sequence>
<dbReference type="Pfam" id="PF19528">
    <property type="entry name" value="DUF6056"/>
    <property type="match status" value="1"/>
</dbReference>
<feature type="transmembrane region" description="Helical" evidence="1">
    <location>
        <begin position="358"/>
        <end position="378"/>
    </location>
</feature>
<protein>
    <submittedName>
        <fullName evidence="2">Uncharacterized protein</fullName>
    </submittedName>
</protein>
<proteinExistence type="predicted"/>
<dbReference type="EMBL" id="WUBS01000002">
    <property type="protein sequence ID" value="NDL61952.1"/>
    <property type="molecule type" value="Genomic_DNA"/>
</dbReference>
<accession>A0A845SEW7</accession>
<feature type="transmembrane region" description="Helical" evidence="1">
    <location>
        <begin position="138"/>
        <end position="170"/>
    </location>
</feature>
<evidence type="ECO:0000256" key="1">
    <source>
        <dbReference type="SAM" id="Phobius"/>
    </source>
</evidence>
<feature type="transmembrane region" description="Helical" evidence="1">
    <location>
        <begin position="233"/>
        <end position="252"/>
    </location>
</feature>
<comment type="caution">
    <text evidence="2">The sequence shown here is derived from an EMBL/GenBank/DDBJ whole genome shotgun (WGS) entry which is preliminary data.</text>
</comment>
<evidence type="ECO:0000313" key="3">
    <source>
        <dbReference type="Proteomes" id="UP000461443"/>
    </source>
</evidence>
<name>A0A845SEW7_9GAMM</name>
<keyword evidence="1" id="KW-0812">Transmembrane</keyword>
<evidence type="ECO:0000313" key="2">
    <source>
        <dbReference type="EMBL" id="NDL61952.1"/>
    </source>
</evidence>
<feature type="transmembrane region" description="Helical" evidence="1">
    <location>
        <begin position="332"/>
        <end position="352"/>
    </location>
</feature>
<feature type="transmembrane region" description="Helical" evidence="1">
    <location>
        <begin position="259"/>
        <end position="278"/>
    </location>
</feature>
<feature type="transmembrane region" description="Helical" evidence="1">
    <location>
        <begin position="177"/>
        <end position="194"/>
    </location>
</feature>
<reference evidence="2 3" key="2">
    <citation type="submission" date="2020-02" db="EMBL/GenBank/DDBJ databases">
        <title>The new genus of Enterobacteriales.</title>
        <authorList>
            <person name="Kim I.S."/>
        </authorList>
    </citation>
    <scope>NUCLEOTIDE SEQUENCE [LARGE SCALE GENOMIC DNA]</scope>
    <source>
        <strain evidence="2 3">SAP-6</strain>
    </source>
</reference>
<feature type="transmembrane region" description="Helical" evidence="1">
    <location>
        <begin position="79"/>
        <end position="98"/>
    </location>
</feature>
<keyword evidence="1" id="KW-0472">Membrane</keyword>
<feature type="transmembrane region" description="Helical" evidence="1">
    <location>
        <begin position="110"/>
        <end position="132"/>
    </location>
</feature>
<keyword evidence="1" id="KW-1133">Transmembrane helix</keyword>
<dbReference type="InterPro" id="IPR045691">
    <property type="entry name" value="DUF6056"/>
</dbReference>
<feature type="transmembrane region" description="Helical" evidence="1">
    <location>
        <begin position="298"/>
        <end position="320"/>
    </location>
</feature>
<gene>
    <name evidence="2" type="ORF">GRH90_04130</name>
</gene>
<dbReference type="AlphaFoldDB" id="A0A845SEW7"/>
<feature type="transmembrane region" description="Helical" evidence="1">
    <location>
        <begin position="53"/>
        <end position="73"/>
    </location>
</feature>
<reference evidence="2 3" key="1">
    <citation type="submission" date="2019-12" db="EMBL/GenBank/DDBJ databases">
        <authorList>
            <person name="Lee S.D."/>
        </authorList>
    </citation>
    <scope>NUCLEOTIDE SEQUENCE [LARGE SCALE GENOMIC DNA]</scope>
    <source>
        <strain evidence="2 3">SAP-6</strain>
    </source>
</reference>